<dbReference type="HOGENOM" id="CLU_2306961_0_0_1"/>
<dbReference type="EMBL" id="KN828002">
    <property type="protein sequence ID" value="KIK75585.1"/>
    <property type="molecule type" value="Genomic_DNA"/>
</dbReference>
<proteinExistence type="predicted"/>
<name>A0A0D0DDS5_9AGAM</name>
<organism evidence="2 3">
    <name type="scientific">Paxillus rubicundulus Ve08.2h10</name>
    <dbReference type="NCBI Taxonomy" id="930991"/>
    <lineage>
        <taxon>Eukaryota</taxon>
        <taxon>Fungi</taxon>
        <taxon>Dikarya</taxon>
        <taxon>Basidiomycota</taxon>
        <taxon>Agaricomycotina</taxon>
        <taxon>Agaricomycetes</taxon>
        <taxon>Agaricomycetidae</taxon>
        <taxon>Boletales</taxon>
        <taxon>Paxilineae</taxon>
        <taxon>Paxillaceae</taxon>
        <taxon>Paxillus</taxon>
    </lineage>
</organism>
<evidence type="ECO:0000313" key="2">
    <source>
        <dbReference type="EMBL" id="KIK75585.1"/>
    </source>
</evidence>
<feature type="compositionally biased region" description="Low complexity" evidence="1">
    <location>
        <begin position="49"/>
        <end position="63"/>
    </location>
</feature>
<sequence>MLELGSSPNGLSTFLANFVTIHRPFPRPHPAILLKVLATPAKQAPSFGPVPSTSKKAKASVSKYRPKTPLVAQKAKFSIDVGVTPPETITIYHPLAGPPP</sequence>
<reference evidence="2 3" key="1">
    <citation type="submission" date="2014-04" db="EMBL/GenBank/DDBJ databases">
        <authorList>
            <consortium name="DOE Joint Genome Institute"/>
            <person name="Kuo A."/>
            <person name="Kohler A."/>
            <person name="Jargeat P."/>
            <person name="Nagy L.G."/>
            <person name="Floudas D."/>
            <person name="Copeland A."/>
            <person name="Barry K.W."/>
            <person name="Cichocki N."/>
            <person name="Veneault-Fourrey C."/>
            <person name="LaButti K."/>
            <person name="Lindquist E.A."/>
            <person name="Lipzen A."/>
            <person name="Lundell T."/>
            <person name="Morin E."/>
            <person name="Murat C."/>
            <person name="Sun H."/>
            <person name="Tunlid A."/>
            <person name="Henrissat B."/>
            <person name="Grigoriev I.V."/>
            <person name="Hibbett D.S."/>
            <person name="Martin F."/>
            <person name="Nordberg H.P."/>
            <person name="Cantor M.N."/>
            <person name="Hua S.X."/>
        </authorList>
    </citation>
    <scope>NUCLEOTIDE SEQUENCE [LARGE SCALE GENOMIC DNA]</scope>
    <source>
        <strain evidence="2 3">Ve08.2h10</strain>
    </source>
</reference>
<feature type="region of interest" description="Disordered" evidence="1">
    <location>
        <begin position="44"/>
        <end position="65"/>
    </location>
</feature>
<dbReference type="Proteomes" id="UP000054538">
    <property type="component" value="Unassembled WGS sequence"/>
</dbReference>
<gene>
    <name evidence="2" type="ORF">PAXRUDRAFT_18864</name>
</gene>
<dbReference type="AlphaFoldDB" id="A0A0D0DDS5"/>
<protein>
    <submittedName>
        <fullName evidence="2">Unplaced genomic scaffold scaffold_3180, whole genome shotgun sequence</fullName>
    </submittedName>
</protein>
<dbReference type="InParanoid" id="A0A0D0DDS5"/>
<reference evidence="3" key="2">
    <citation type="submission" date="2015-01" db="EMBL/GenBank/DDBJ databases">
        <title>Evolutionary Origins and Diversification of the Mycorrhizal Mutualists.</title>
        <authorList>
            <consortium name="DOE Joint Genome Institute"/>
            <consortium name="Mycorrhizal Genomics Consortium"/>
            <person name="Kohler A."/>
            <person name="Kuo A."/>
            <person name="Nagy L.G."/>
            <person name="Floudas D."/>
            <person name="Copeland A."/>
            <person name="Barry K.W."/>
            <person name="Cichocki N."/>
            <person name="Veneault-Fourrey C."/>
            <person name="LaButti K."/>
            <person name="Lindquist E.A."/>
            <person name="Lipzen A."/>
            <person name="Lundell T."/>
            <person name="Morin E."/>
            <person name="Murat C."/>
            <person name="Riley R."/>
            <person name="Ohm R."/>
            <person name="Sun H."/>
            <person name="Tunlid A."/>
            <person name="Henrissat B."/>
            <person name="Grigoriev I.V."/>
            <person name="Hibbett D.S."/>
            <person name="Martin F."/>
        </authorList>
    </citation>
    <scope>NUCLEOTIDE SEQUENCE [LARGE SCALE GENOMIC DNA]</scope>
    <source>
        <strain evidence="3">Ve08.2h10</strain>
    </source>
</reference>
<keyword evidence="3" id="KW-1185">Reference proteome</keyword>
<accession>A0A0D0DDS5</accession>
<evidence type="ECO:0000313" key="3">
    <source>
        <dbReference type="Proteomes" id="UP000054538"/>
    </source>
</evidence>
<evidence type="ECO:0000256" key="1">
    <source>
        <dbReference type="SAM" id="MobiDB-lite"/>
    </source>
</evidence>